<evidence type="ECO:0000256" key="3">
    <source>
        <dbReference type="ARBA" id="ARBA00022475"/>
    </source>
</evidence>
<dbReference type="InterPro" id="IPR005170">
    <property type="entry name" value="Transptr-assoc_dom"/>
</dbReference>
<keyword evidence="9" id="KW-1185">Reference proteome</keyword>
<gene>
    <name evidence="8" type="ORF">WMO43_06870</name>
</gene>
<feature type="domain" description="CBS" evidence="7">
    <location>
        <begin position="64"/>
        <end position="127"/>
    </location>
</feature>
<dbReference type="InterPro" id="IPR036318">
    <property type="entry name" value="FAD-bd_PCMH-like_sf"/>
</dbReference>
<proteinExistence type="inferred from homology"/>
<dbReference type="Pfam" id="PF00571">
    <property type="entry name" value="CBS"/>
    <property type="match status" value="2"/>
</dbReference>
<keyword evidence="3" id="KW-1003">Cell membrane</keyword>
<comment type="similarity">
    <text evidence="2">Belongs to the UPF0053 family.</text>
</comment>
<name>A0ABV1HEU4_9FIRM</name>
<protein>
    <submittedName>
        <fullName evidence="8">Hemolysin family protein</fullName>
    </submittedName>
</protein>
<accession>A0ABV1HEU4</accession>
<dbReference type="Gene3D" id="3.30.465.10">
    <property type="match status" value="1"/>
</dbReference>
<dbReference type="PANTHER" id="PTHR22777:SF32">
    <property type="entry name" value="UPF0053 INNER MEMBRANE PROTEIN YFJD"/>
    <property type="match status" value="1"/>
</dbReference>
<sequence>MDEGGSRNPFLRLFSKKKTDDEQMEQEIISMVDEAHEQGALRESESMMIHNVLALDEKEAKDIMTHRKNIVAIDGNTPFSKAMDFIIEETHSRFPVYEEDIDNIIGAIHIREVLMYAKDSSVQNMPIKDIPNLIFEVDFIPETKNLDALFKEMQMKKSHIVIVVDEYGQTAGIVALEDILEEIVGNILDEHDEEEHTIEQLTEDTWMMQGMTPLEEVSEILGIPFDLEDYETLNGYLISLVGKIPSKNEEFSVEGNGCQFDVLSVENKMIGKVRVKKLSDQVAEDAQTCQNEEKMVE</sequence>
<dbReference type="Pfam" id="PF03471">
    <property type="entry name" value="CorC_HlyC"/>
    <property type="match status" value="1"/>
</dbReference>
<dbReference type="PROSITE" id="PS51371">
    <property type="entry name" value="CBS"/>
    <property type="match status" value="2"/>
</dbReference>
<dbReference type="PANTHER" id="PTHR22777">
    <property type="entry name" value="HEMOLYSIN-RELATED"/>
    <property type="match status" value="1"/>
</dbReference>
<reference evidence="8 9" key="1">
    <citation type="submission" date="2024-03" db="EMBL/GenBank/DDBJ databases">
        <title>Human intestinal bacterial collection.</title>
        <authorList>
            <person name="Pauvert C."/>
            <person name="Hitch T.C.A."/>
            <person name="Clavel T."/>
        </authorList>
    </citation>
    <scope>NUCLEOTIDE SEQUENCE [LARGE SCALE GENOMIC DNA]</scope>
    <source>
        <strain evidence="8 9">CLA-AA-H185</strain>
    </source>
</reference>
<comment type="subcellular location">
    <subcellularLocation>
        <location evidence="1">Cell membrane</location>
        <topology evidence="1">Multi-pass membrane protein</topology>
    </subcellularLocation>
</comment>
<evidence type="ECO:0000313" key="8">
    <source>
        <dbReference type="EMBL" id="MEQ2557587.1"/>
    </source>
</evidence>
<keyword evidence="3" id="KW-0472">Membrane</keyword>
<evidence type="ECO:0000256" key="1">
    <source>
        <dbReference type="ARBA" id="ARBA00004651"/>
    </source>
</evidence>
<dbReference type="Proteomes" id="UP001454489">
    <property type="component" value="Unassembled WGS sequence"/>
</dbReference>
<evidence type="ECO:0000256" key="2">
    <source>
        <dbReference type="ARBA" id="ARBA00006337"/>
    </source>
</evidence>
<dbReference type="EMBL" id="JBBMEX010000006">
    <property type="protein sequence ID" value="MEQ2557587.1"/>
    <property type="molecule type" value="Genomic_DNA"/>
</dbReference>
<dbReference type="InterPro" id="IPR046342">
    <property type="entry name" value="CBS_dom_sf"/>
</dbReference>
<evidence type="ECO:0000313" key="9">
    <source>
        <dbReference type="Proteomes" id="UP001454489"/>
    </source>
</evidence>
<organism evidence="8 9">
    <name type="scientific">Maccoyibacter intestinihominis</name>
    <dbReference type="NCBI Taxonomy" id="3133499"/>
    <lineage>
        <taxon>Bacteria</taxon>
        <taxon>Bacillati</taxon>
        <taxon>Bacillota</taxon>
        <taxon>Clostridia</taxon>
        <taxon>Lachnospirales</taxon>
        <taxon>Lachnospiraceae</taxon>
        <taxon>Maccoyibacter</taxon>
    </lineage>
</organism>
<comment type="caution">
    <text evidence="8">The sequence shown here is derived from an EMBL/GenBank/DDBJ whole genome shotgun (WGS) entry which is preliminary data.</text>
</comment>
<keyword evidence="5 6" id="KW-0129">CBS domain</keyword>
<dbReference type="SUPFAM" id="SSF54631">
    <property type="entry name" value="CBS-domain pair"/>
    <property type="match status" value="1"/>
</dbReference>
<evidence type="ECO:0000256" key="5">
    <source>
        <dbReference type="ARBA" id="ARBA00023122"/>
    </source>
</evidence>
<dbReference type="InterPro" id="IPR016169">
    <property type="entry name" value="FAD-bd_PCMH_sub2"/>
</dbReference>
<dbReference type="Gene3D" id="3.10.580.10">
    <property type="entry name" value="CBS-domain"/>
    <property type="match status" value="1"/>
</dbReference>
<dbReference type="CDD" id="cd04590">
    <property type="entry name" value="CBS_pair_CorC_HlyC_assoc"/>
    <property type="match status" value="1"/>
</dbReference>
<dbReference type="RefSeq" id="WP_353530685.1">
    <property type="nucleotide sequence ID" value="NZ_JBBMEX010000006.1"/>
</dbReference>
<feature type="domain" description="CBS" evidence="7">
    <location>
        <begin position="133"/>
        <end position="193"/>
    </location>
</feature>
<keyword evidence="4" id="KW-0677">Repeat</keyword>
<evidence type="ECO:0000256" key="4">
    <source>
        <dbReference type="ARBA" id="ARBA00022737"/>
    </source>
</evidence>
<evidence type="ECO:0000256" key="6">
    <source>
        <dbReference type="PROSITE-ProRule" id="PRU00703"/>
    </source>
</evidence>
<dbReference type="SUPFAM" id="SSF56176">
    <property type="entry name" value="FAD-binding/transporter-associated domain-like"/>
    <property type="match status" value="1"/>
</dbReference>
<dbReference type="InterPro" id="IPR000644">
    <property type="entry name" value="CBS_dom"/>
</dbReference>
<dbReference type="SMART" id="SM01091">
    <property type="entry name" value="CorC_HlyC"/>
    <property type="match status" value="1"/>
</dbReference>
<dbReference type="InterPro" id="IPR044751">
    <property type="entry name" value="Ion_transp-like_CBS"/>
</dbReference>
<evidence type="ECO:0000259" key="7">
    <source>
        <dbReference type="PROSITE" id="PS51371"/>
    </source>
</evidence>